<dbReference type="SUPFAM" id="SSF53850">
    <property type="entry name" value="Periplasmic binding protein-like II"/>
    <property type="match status" value="1"/>
</dbReference>
<dbReference type="Proteomes" id="UP001501570">
    <property type="component" value="Unassembled WGS sequence"/>
</dbReference>
<dbReference type="InterPro" id="IPR050490">
    <property type="entry name" value="Bact_solute-bd_prot1"/>
</dbReference>
<comment type="similarity">
    <text evidence="1">Belongs to the bacterial solute-binding protein 1 family.</text>
</comment>
<keyword evidence="2" id="KW-0813">Transport</keyword>
<evidence type="ECO:0000256" key="2">
    <source>
        <dbReference type="ARBA" id="ARBA00022448"/>
    </source>
</evidence>
<dbReference type="Gene3D" id="3.40.190.10">
    <property type="entry name" value="Periplasmic binding protein-like II"/>
    <property type="match status" value="2"/>
</dbReference>
<dbReference type="PROSITE" id="PS51318">
    <property type="entry name" value="TAT"/>
    <property type="match status" value="1"/>
</dbReference>
<gene>
    <name evidence="3" type="ORF">GCM10023322_83830</name>
</gene>
<reference evidence="4" key="1">
    <citation type="journal article" date="2019" name="Int. J. Syst. Evol. Microbiol.">
        <title>The Global Catalogue of Microorganisms (GCM) 10K type strain sequencing project: providing services to taxonomists for standard genome sequencing and annotation.</title>
        <authorList>
            <consortium name="The Broad Institute Genomics Platform"/>
            <consortium name="The Broad Institute Genome Sequencing Center for Infectious Disease"/>
            <person name="Wu L."/>
            <person name="Ma J."/>
        </authorList>
    </citation>
    <scope>NUCLEOTIDE SEQUENCE [LARGE SCALE GENOMIC DNA]</scope>
    <source>
        <strain evidence="4">JCM 18304</strain>
    </source>
</reference>
<dbReference type="InterPro" id="IPR006311">
    <property type="entry name" value="TAT_signal"/>
</dbReference>
<comment type="caution">
    <text evidence="3">The sequence shown here is derived from an EMBL/GenBank/DDBJ whole genome shotgun (WGS) entry which is preliminary data.</text>
</comment>
<sequence>MARPPGGGATVSRRGVLRAAGIGGLSMLAGAACASSGQATQVAVVWSSVELDEFRAVLRGYPHPVEVVSAGDDIDAFLRARHRAGTSPDVAILSRPGLVTDYAQRDWLTPLPEKLAGHYAEGWSDLLRHKGVLYGAWVKAAFKSLFWYLPTVVDAPPSTWDELKDLVGRMGRAGGSTPAPLAVGAADGWVLTDWLENVLACLAPPNFYDALSSGRPRWGEPPVRDSLNLLAELWSLPGAFIGGPGRALLTQFDESVIEVTSRRAGMVFEADFVQAYAAPFREPGTPEPQTFRFPSVNGVQPLVVGGDAAVVLHGSPRGQDLVQYLVDAQSFEPWIKAGGYLSPNLGVSPDRYPDTLRRRLAQEMRDAKVLRFDLSDRLVGSFTGADGVGIWRILQDFFRAVTARNADRAGVIDATTRALNQAARQAGGLP</sequence>
<dbReference type="PROSITE" id="PS51257">
    <property type="entry name" value="PROKAR_LIPOPROTEIN"/>
    <property type="match status" value="1"/>
</dbReference>
<proteinExistence type="inferred from homology"/>
<protein>
    <submittedName>
        <fullName evidence="3">ABC transporter substrate-binding protein</fullName>
    </submittedName>
</protein>
<dbReference type="RefSeq" id="WP_345639347.1">
    <property type="nucleotide sequence ID" value="NZ_BAABJQ010000061.1"/>
</dbReference>
<dbReference type="Pfam" id="PF01547">
    <property type="entry name" value="SBP_bac_1"/>
    <property type="match status" value="1"/>
</dbReference>
<dbReference type="EMBL" id="BAABJQ010000061">
    <property type="protein sequence ID" value="GAA5202260.1"/>
    <property type="molecule type" value="Genomic_DNA"/>
</dbReference>
<accession>A0ABP9SVU6</accession>
<evidence type="ECO:0000256" key="1">
    <source>
        <dbReference type="ARBA" id="ARBA00008520"/>
    </source>
</evidence>
<evidence type="ECO:0000313" key="3">
    <source>
        <dbReference type="EMBL" id="GAA5202260.1"/>
    </source>
</evidence>
<keyword evidence="4" id="KW-1185">Reference proteome</keyword>
<dbReference type="PANTHER" id="PTHR43649:SF29">
    <property type="entry name" value="OSMOPROTECTIVE COMPOUNDS-BINDING PROTEIN GGTB"/>
    <property type="match status" value="1"/>
</dbReference>
<evidence type="ECO:0000313" key="4">
    <source>
        <dbReference type="Proteomes" id="UP001501570"/>
    </source>
</evidence>
<dbReference type="PANTHER" id="PTHR43649">
    <property type="entry name" value="ARABINOSE-BINDING PROTEIN-RELATED"/>
    <property type="match status" value="1"/>
</dbReference>
<organism evidence="3 4">
    <name type="scientific">Rugosimonospora acidiphila</name>
    <dbReference type="NCBI Taxonomy" id="556531"/>
    <lineage>
        <taxon>Bacteria</taxon>
        <taxon>Bacillati</taxon>
        <taxon>Actinomycetota</taxon>
        <taxon>Actinomycetes</taxon>
        <taxon>Micromonosporales</taxon>
        <taxon>Micromonosporaceae</taxon>
        <taxon>Rugosimonospora</taxon>
    </lineage>
</organism>
<name>A0ABP9SVU6_9ACTN</name>
<dbReference type="InterPro" id="IPR006059">
    <property type="entry name" value="SBP"/>
</dbReference>